<accession>A0ABM9YP44</accession>
<dbReference type="EMBL" id="ACVR01000029">
    <property type="protein sequence ID" value="EET82880.1"/>
    <property type="molecule type" value="Genomic_DNA"/>
</dbReference>
<evidence type="ECO:0000313" key="2">
    <source>
        <dbReference type="Proteomes" id="UP000018419"/>
    </source>
</evidence>
<keyword evidence="2" id="KW-1185">Reference proteome</keyword>
<sequence>MFCITACLAVVMTITVVQVYFQDHQDVPVQTTLLDVLNHDRTPAHTWTKPQ</sequence>
<evidence type="ECO:0000313" key="1">
    <source>
        <dbReference type="EMBL" id="EET82880.1"/>
    </source>
</evidence>
<reference evidence="1 2" key="1">
    <citation type="submission" date="2009-07" db="EMBL/GenBank/DDBJ databases">
        <authorList>
            <person name="Madupu R."/>
            <person name="Durkin A.S."/>
            <person name="Torralba M."/>
            <person name="Methe B."/>
            <person name="Sutton G.G."/>
            <person name="Strausberg R.L."/>
            <person name="Nelson K.E."/>
        </authorList>
    </citation>
    <scope>NUCLEOTIDE SEQUENCE [LARGE SCALE GENOMIC DNA]</scope>
    <source>
        <strain evidence="1 2">SK82</strain>
    </source>
</reference>
<name>A0ABM9YP44_ACIRA</name>
<protein>
    <submittedName>
        <fullName evidence="1">Uncharacterized protein</fullName>
    </submittedName>
</protein>
<comment type="caution">
    <text evidence="1">The sequence shown here is derived from an EMBL/GenBank/DDBJ whole genome shotgun (WGS) entry which is preliminary data.</text>
</comment>
<organism evidence="1 2">
    <name type="scientific">Acinetobacter radioresistens SK82</name>
    <dbReference type="NCBI Taxonomy" id="596318"/>
    <lineage>
        <taxon>Bacteria</taxon>
        <taxon>Pseudomonadati</taxon>
        <taxon>Pseudomonadota</taxon>
        <taxon>Gammaproteobacteria</taxon>
        <taxon>Moraxellales</taxon>
        <taxon>Moraxellaceae</taxon>
        <taxon>Acinetobacter</taxon>
    </lineage>
</organism>
<gene>
    <name evidence="1" type="ORF">ACIRA0001_1674</name>
</gene>
<proteinExistence type="predicted"/>
<dbReference type="Proteomes" id="UP000018419">
    <property type="component" value="Unassembled WGS sequence"/>
</dbReference>